<dbReference type="RefSeq" id="WP_153510083.1">
    <property type="nucleotide sequence ID" value="NZ_CP045652.1"/>
</dbReference>
<comment type="subcellular location">
    <subcellularLocation>
        <location evidence="1">Cell membrane</location>
        <topology evidence="1">Multi-pass membrane protein</topology>
    </subcellularLocation>
</comment>
<dbReference type="Pfam" id="PF13396">
    <property type="entry name" value="PLDc_N"/>
    <property type="match status" value="1"/>
</dbReference>
<name>A0A5Q0Q8E5_9SPHI</name>
<keyword evidence="5 6" id="KW-0472">Membrane</keyword>
<feature type="transmembrane region" description="Helical" evidence="6">
    <location>
        <begin position="6"/>
        <end position="31"/>
    </location>
</feature>
<sequence length="74" mass="8500">MLIDQLSYALFIWQLFFITHVLAMVIALIHVATNKQLNFINSIYIALVIVFVPLIGSVFYFTAFAKFLSRTKNS</sequence>
<dbReference type="Proteomes" id="UP000326921">
    <property type="component" value="Chromosome"/>
</dbReference>
<evidence type="ECO:0000256" key="5">
    <source>
        <dbReference type="ARBA" id="ARBA00023136"/>
    </source>
</evidence>
<protein>
    <recommendedName>
        <fullName evidence="7">Cardiolipin synthase N-terminal domain-containing protein</fullName>
    </recommendedName>
</protein>
<evidence type="ECO:0000313" key="8">
    <source>
        <dbReference type="EMBL" id="QGA25763.1"/>
    </source>
</evidence>
<evidence type="ECO:0000256" key="2">
    <source>
        <dbReference type="ARBA" id="ARBA00022475"/>
    </source>
</evidence>
<keyword evidence="3 6" id="KW-0812">Transmembrane</keyword>
<evidence type="ECO:0000256" key="1">
    <source>
        <dbReference type="ARBA" id="ARBA00004651"/>
    </source>
</evidence>
<keyword evidence="2" id="KW-1003">Cell membrane</keyword>
<feature type="transmembrane region" description="Helical" evidence="6">
    <location>
        <begin position="43"/>
        <end position="65"/>
    </location>
</feature>
<keyword evidence="9" id="KW-1185">Reference proteome</keyword>
<proteinExistence type="predicted"/>
<evidence type="ECO:0000259" key="7">
    <source>
        <dbReference type="Pfam" id="PF13396"/>
    </source>
</evidence>
<dbReference type="EMBL" id="CP045652">
    <property type="protein sequence ID" value="QGA25763.1"/>
    <property type="molecule type" value="Genomic_DNA"/>
</dbReference>
<dbReference type="AlphaFoldDB" id="A0A5Q0Q8E5"/>
<organism evidence="8 9">
    <name type="scientific">Sphingobacterium zhuxiongii</name>
    <dbReference type="NCBI Taxonomy" id="2662364"/>
    <lineage>
        <taxon>Bacteria</taxon>
        <taxon>Pseudomonadati</taxon>
        <taxon>Bacteroidota</taxon>
        <taxon>Sphingobacteriia</taxon>
        <taxon>Sphingobacteriales</taxon>
        <taxon>Sphingobacteriaceae</taxon>
        <taxon>Sphingobacterium</taxon>
    </lineage>
</organism>
<evidence type="ECO:0000256" key="3">
    <source>
        <dbReference type="ARBA" id="ARBA00022692"/>
    </source>
</evidence>
<evidence type="ECO:0000256" key="4">
    <source>
        <dbReference type="ARBA" id="ARBA00022989"/>
    </source>
</evidence>
<accession>A0A5Q0Q8E5</accession>
<dbReference type="GO" id="GO:0005886">
    <property type="term" value="C:plasma membrane"/>
    <property type="evidence" value="ECO:0007669"/>
    <property type="project" value="UniProtKB-SubCell"/>
</dbReference>
<gene>
    <name evidence="8" type="ORF">GFH32_05255</name>
</gene>
<keyword evidence="4 6" id="KW-1133">Transmembrane helix</keyword>
<evidence type="ECO:0000313" key="9">
    <source>
        <dbReference type="Proteomes" id="UP000326921"/>
    </source>
</evidence>
<feature type="domain" description="Cardiolipin synthase N-terminal" evidence="7">
    <location>
        <begin position="23"/>
        <end position="62"/>
    </location>
</feature>
<dbReference type="InterPro" id="IPR027379">
    <property type="entry name" value="CLS_N"/>
</dbReference>
<reference evidence="8 9" key="1">
    <citation type="submission" date="2019-10" db="EMBL/GenBank/DDBJ databases">
        <authorList>
            <person name="Dong K."/>
        </authorList>
    </citation>
    <scope>NUCLEOTIDE SEQUENCE [LARGE SCALE GENOMIC DNA]</scope>
    <source>
        <strain evidence="9">dk4302</strain>
    </source>
</reference>
<evidence type="ECO:0000256" key="6">
    <source>
        <dbReference type="SAM" id="Phobius"/>
    </source>
</evidence>
<dbReference type="KEGG" id="sphe:GFH32_05255"/>